<dbReference type="Pfam" id="PF13977">
    <property type="entry name" value="TetR_C_6"/>
    <property type="match status" value="1"/>
</dbReference>
<dbReference type="AlphaFoldDB" id="A0A1H3L9R5"/>
<evidence type="ECO:0000313" key="7">
    <source>
        <dbReference type="EMBL" id="SDY60929.1"/>
    </source>
</evidence>
<keyword evidence="3 5" id="KW-0238">DNA-binding</keyword>
<dbReference type="InterPro" id="IPR036271">
    <property type="entry name" value="Tet_transcr_reg_TetR-rel_C_sf"/>
</dbReference>
<dbReference type="SUPFAM" id="SSF46689">
    <property type="entry name" value="Homeodomain-like"/>
    <property type="match status" value="1"/>
</dbReference>
<dbReference type="PROSITE" id="PS50977">
    <property type="entry name" value="HTH_TETR_2"/>
    <property type="match status" value="1"/>
</dbReference>
<dbReference type="GO" id="GO:0000976">
    <property type="term" value="F:transcription cis-regulatory region binding"/>
    <property type="evidence" value="ECO:0007669"/>
    <property type="project" value="TreeGrafter"/>
</dbReference>
<dbReference type="InterPro" id="IPR009057">
    <property type="entry name" value="Homeodomain-like_sf"/>
</dbReference>
<keyword evidence="4" id="KW-0804">Transcription</keyword>
<feature type="DNA-binding region" description="H-T-H motif" evidence="5">
    <location>
        <begin position="41"/>
        <end position="60"/>
    </location>
</feature>
<organism evidence="7 8">
    <name type="scientific">Herbiconiux ginsengi</name>
    <dbReference type="NCBI Taxonomy" id="381665"/>
    <lineage>
        <taxon>Bacteria</taxon>
        <taxon>Bacillati</taxon>
        <taxon>Actinomycetota</taxon>
        <taxon>Actinomycetes</taxon>
        <taxon>Micrococcales</taxon>
        <taxon>Microbacteriaceae</taxon>
        <taxon>Herbiconiux</taxon>
    </lineage>
</organism>
<dbReference type="GO" id="GO:0003700">
    <property type="term" value="F:DNA-binding transcription factor activity"/>
    <property type="evidence" value="ECO:0007669"/>
    <property type="project" value="TreeGrafter"/>
</dbReference>
<evidence type="ECO:0000256" key="4">
    <source>
        <dbReference type="ARBA" id="ARBA00023163"/>
    </source>
</evidence>
<accession>A0A1H3L9R5</accession>
<sequence>MAAIDETSRRRGPYRKTEARRRDIIAAAQQVFASTGYRAGSLRDIGTVAGIDPSSILHHFPTKEALLEAVLEDKEKHDFEVLPALDDVDPHLVPRAMLELAERNSRVPHMIALYAILSAESTTAGHPSADYFRQRSERTRRDFRLLFQRMADAGLLADGVDVDYAATSTFAIWDGIQIHWLIEPDAVSVPETLRRHLRLITRVHNP</sequence>
<dbReference type="InterPro" id="IPR001647">
    <property type="entry name" value="HTH_TetR"/>
</dbReference>
<dbReference type="Pfam" id="PF00440">
    <property type="entry name" value="TetR_N"/>
    <property type="match status" value="1"/>
</dbReference>
<dbReference type="Proteomes" id="UP000198891">
    <property type="component" value="Unassembled WGS sequence"/>
</dbReference>
<dbReference type="InterPro" id="IPR039538">
    <property type="entry name" value="BetI_C"/>
</dbReference>
<keyword evidence="8" id="KW-1185">Reference proteome</keyword>
<dbReference type="InterPro" id="IPR050109">
    <property type="entry name" value="HTH-type_TetR-like_transc_reg"/>
</dbReference>
<dbReference type="OrthoDB" id="7505659at2"/>
<proteinExistence type="predicted"/>
<dbReference type="STRING" id="381665.SAMN05216554_0883"/>
<dbReference type="RefSeq" id="WP_092549289.1">
    <property type="nucleotide sequence ID" value="NZ_FNPZ01000001.1"/>
</dbReference>
<evidence type="ECO:0000259" key="6">
    <source>
        <dbReference type="PROSITE" id="PS50977"/>
    </source>
</evidence>
<keyword evidence="1" id="KW-0678">Repressor</keyword>
<dbReference type="PANTHER" id="PTHR30055:SF226">
    <property type="entry name" value="HTH-TYPE TRANSCRIPTIONAL REGULATOR PKSA"/>
    <property type="match status" value="1"/>
</dbReference>
<evidence type="ECO:0000313" key="8">
    <source>
        <dbReference type="Proteomes" id="UP000198891"/>
    </source>
</evidence>
<dbReference type="PANTHER" id="PTHR30055">
    <property type="entry name" value="HTH-TYPE TRANSCRIPTIONAL REGULATOR RUTR"/>
    <property type="match status" value="1"/>
</dbReference>
<evidence type="ECO:0000256" key="2">
    <source>
        <dbReference type="ARBA" id="ARBA00023015"/>
    </source>
</evidence>
<protein>
    <submittedName>
        <fullName evidence="7">Transcriptional regulator, TetR family</fullName>
    </submittedName>
</protein>
<gene>
    <name evidence="7" type="ORF">SAMN05216554_0883</name>
</gene>
<keyword evidence="2" id="KW-0805">Transcription regulation</keyword>
<name>A0A1H3L9R5_9MICO</name>
<dbReference type="Gene3D" id="1.10.357.10">
    <property type="entry name" value="Tetracycline Repressor, domain 2"/>
    <property type="match status" value="1"/>
</dbReference>
<evidence type="ECO:0000256" key="1">
    <source>
        <dbReference type="ARBA" id="ARBA00022491"/>
    </source>
</evidence>
<feature type="domain" description="HTH tetR-type" evidence="6">
    <location>
        <begin position="18"/>
        <end position="78"/>
    </location>
</feature>
<dbReference type="EMBL" id="FNPZ01000001">
    <property type="protein sequence ID" value="SDY60929.1"/>
    <property type="molecule type" value="Genomic_DNA"/>
</dbReference>
<evidence type="ECO:0000256" key="3">
    <source>
        <dbReference type="ARBA" id="ARBA00023125"/>
    </source>
</evidence>
<dbReference type="PRINTS" id="PR00455">
    <property type="entry name" value="HTHTETR"/>
</dbReference>
<evidence type="ECO:0000256" key="5">
    <source>
        <dbReference type="PROSITE-ProRule" id="PRU00335"/>
    </source>
</evidence>
<reference evidence="7 8" key="1">
    <citation type="submission" date="2016-10" db="EMBL/GenBank/DDBJ databases">
        <authorList>
            <person name="de Groot N.N."/>
        </authorList>
    </citation>
    <scope>NUCLEOTIDE SEQUENCE [LARGE SCALE GENOMIC DNA]</scope>
    <source>
        <strain evidence="7 8">CGMCC 4.3491</strain>
    </source>
</reference>
<dbReference type="SUPFAM" id="SSF48498">
    <property type="entry name" value="Tetracyclin repressor-like, C-terminal domain"/>
    <property type="match status" value="1"/>
</dbReference>